<dbReference type="EMBL" id="BSYO01000002">
    <property type="protein sequence ID" value="GMH01151.1"/>
    <property type="molecule type" value="Genomic_DNA"/>
</dbReference>
<reference evidence="1" key="1">
    <citation type="submission" date="2023-05" db="EMBL/GenBank/DDBJ databases">
        <title>Nepenthes gracilis genome sequencing.</title>
        <authorList>
            <person name="Fukushima K."/>
        </authorList>
    </citation>
    <scope>NUCLEOTIDE SEQUENCE</scope>
    <source>
        <strain evidence="1">SING2019-196</strain>
    </source>
</reference>
<gene>
    <name evidence="1" type="ORF">Nepgr_002990</name>
</gene>
<sequence length="249" mass="28520">MSSRRFLVLARRPRRLNGDAARLSRTLDQNDESEVSKKLIIRPGLRRRKRQRASALALIVFSQIDLVAAGMRGDPRVLRRGEIRFEDRPETRRSYQPACGESTHQLLPGDRGGGALQLLRGRPERSFPLFAVEDDEFLDRILDEAAACPGAEVLSPAQRLRFHRLLGTAWSLGCEAPREDFMRYVFCNGSLVFLSSLCLQTHTVALVCAGQEDWPWHVSGKWSERIIANREVRYFGQRPSWPPRRELRE</sequence>
<protein>
    <submittedName>
        <fullName evidence="1">Uncharacterized protein</fullName>
    </submittedName>
</protein>
<keyword evidence="2" id="KW-1185">Reference proteome</keyword>
<evidence type="ECO:0000313" key="2">
    <source>
        <dbReference type="Proteomes" id="UP001279734"/>
    </source>
</evidence>
<comment type="caution">
    <text evidence="1">The sequence shown here is derived from an EMBL/GenBank/DDBJ whole genome shotgun (WGS) entry which is preliminary data.</text>
</comment>
<organism evidence="1 2">
    <name type="scientific">Nepenthes gracilis</name>
    <name type="common">Slender pitcher plant</name>
    <dbReference type="NCBI Taxonomy" id="150966"/>
    <lineage>
        <taxon>Eukaryota</taxon>
        <taxon>Viridiplantae</taxon>
        <taxon>Streptophyta</taxon>
        <taxon>Embryophyta</taxon>
        <taxon>Tracheophyta</taxon>
        <taxon>Spermatophyta</taxon>
        <taxon>Magnoliopsida</taxon>
        <taxon>eudicotyledons</taxon>
        <taxon>Gunneridae</taxon>
        <taxon>Pentapetalae</taxon>
        <taxon>Caryophyllales</taxon>
        <taxon>Nepenthaceae</taxon>
        <taxon>Nepenthes</taxon>
    </lineage>
</organism>
<accession>A0AAD3RYQ0</accession>
<dbReference type="Proteomes" id="UP001279734">
    <property type="component" value="Unassembled WGS sequence"/>
</dbReference>
<name>A0AAD3RYQ0_NEPGR</name>
<dbReference type="AlphaFoldDB" id="A0AAD3RYQ0"/>
<proteinExistence type="predicted"/>
<evidence type="ECO:0000313" key="1">
    <source>
        <dbReference type="EMBL" id="GMH01151.1"/>
    </source>
</evidence>